<evidence type="ECO:0000259" key="14">
    <source>
        <dbReference type="PROSITE" id="PS50035"/>
    </source>
</evidence>
<dbReference type="NCBIfam" id="TIGR04265">
    <property type="entry name" value="bac_cardiolipin"/>
    <property type="match status" value="1"/>
</dbReference>
<dbReference type="GO" id="GO:0008808">
    <property type="term" value="F:cardiolipin synthase activity"/>
    <property type="evidence" value="ECO:0007669"/>
    <property type="project" value="UniProtKB-UniRule"/>
</dbReference>
<dbReference type="RefSeq" id="WP_186887128.1">
    <property type="nucleotide sequence ID" value="NZ_JACONZ010000001.1"/>
</dbReference>
<keyword evidence="9 13" id="KW-0472">Membrane</keyword>
<keyword evidence="2" id="KW-1003">Cell membrane</keyword>
<evidence type="ECO:0000256" key="3">
    <source>
        <dbReference type="ARBA" id="ARBA00022516"/>
    </source>
</evidence>
<dbReference type="SUPFAM" id="SSF56024">
    <property type="entry name" value="Phospholipase D/nuclease"/>
    <property type="match status" value="2"/>
</dbReference>
<evidence type="ECO:0000256" key="2">
    <source>
        <dbReference type="ARBA" id="ARBA00022475"/>
    </source>
</evidence>
<dbReference type="GO" id="GO:0032049">
    <property type="term" value="P:cardiolipin biosynthetic process"/>
    <property type="evidence" value="ECO:0007669"/>
    <property type="project" value="UniProtKB-UniRule"/>
</dbReference>
<evidence type="ECO:0000313" key="15">
    <source>
        <dbReference type="EMBL" id="MBC5580802.1"/>
    </source>
</evidence>
<comment type="subcellular location">
    <subcellularLocation>
        <location evidence="1">Cell membrane</location>
        <topology evidence="1">Multi-pass membrane protein</topology>
    </subcellularLocation>
</comment>
<name>A0A923IE45_9FIRM</name>
<keyword evidence="11" id="KW-1208">Phospholipid metabolism</keyword>
<dbReference type="Gene3D" id="3.30.870.10">
    <property type="entry name" value="Endonuclease Chain A"/>
    <property type="match status" value="2"/>
</dbReference>
<keyword evidence="5 13" id="KW-0812">Transmembrane</keyword>
<reference evidence="15" key="1">
    <citation type="submission" date="2020-08" db="EMBL/GenBank/DDBJ databases">
        <title>Genome public.</title>
        <authorList>
            <person name="Liu C."/>
            <person name="Sun Q."/>
        </authorList>
    </citation>
    <scope>NUCLEOTIDE SEQUENCE</scope>
    <source>
        <strain evidence="15">BX8</strain>
    </source>
</reference>
<keyword evidence="3" id="KW-0444">Lipid biosynthesis</keyword>
<dbReference type="Proteomes" id="UP000659630">
    <property type="component" value="Unassembled WGS sequence"/>
</dbReference>
<evidence type="ECO:0000256" key="7">
    <source>
        <dbReference type="ARBA" id="ARBA00022989"/>
    </source>
</evidence>
<dbReference type="CDD" id="cd09154">
    <property type="entry name" value="PLDc_SMU_988_like_1"/>
    <property type="match status" value="1"/>
</dbReference>
<dbReference type="InterPro" id="IPR027379">
    <property type="entry name" value="CLS_N"/>
</dbReference>
<evidence type="ECO:0000313" key="16">
    <source>
        <dbReference type="Proteomes" id="UP000659630"/>
    </source>
</evidence>
<dbReference type="EMBL" id="JACONZ010000001">
    <property type="protein sequence ID" value="MBC5580802.1"/>
    <property type="molecule type" value="Genomic_DNA"/>
</dbReference>
<evidence type="ECO:0000256" key="1">
    <source>
        <dbReference type="ARBA" id="ARBA00004651"/>
    </source>
</evidence>
<dbReference type="InterPro" id="IPR001736">
    <property type="entry name" value="PLipase_D/transphosphatidylase"/>
</dbReference>
<keyword evidence="16" id="KW-1185">Reference proteome</keyword>
<keyword evidence="7 13" id="KW-1133">Transmembrane helix</keyword>
<dbReference type="Pfam" id="PF13091">
    <property type="entry name" value="PLDc_2"/>
    <property type="match status" value="2"/>
</dbReference>
<dbReference type="Pfam" id="PF13396">
    <property type="entry name" value="PLDc_N"/>
    <property type="match status" value="1"/>
</dbReference>
<dbReference type="CDD" id="cd09160">
    <property type="entry name" value="PLDc_SMU_988_like_2"/>
    <property type="match status" value="1"/>
</dbReference>
<evidence type="ECO:0000256" key="5">
    <source>
        <dbReference type="ARBA" id="ARBA00022692"/>
    </source>
</evidence>
<feature type="domain" description="PLD phosphodiesterase" evidence="14">
    <location>
        <begin position="206"/>
        <end position="233"/>
    </location>
</feature>
<evidence type="ECO:0000256" key="12">
    <source>
        <dbReference type="NCBIfam" id="TIGR04265"/>
    </source>
</evidence>
<comment type="caution">
    <text evidence="15">The sequence shown here is derived from an EMBL/GenBank/DDBJ whole genome shotgun (WGS) entry which is preliminary data.</text>
</comment>
<proteinExistence type="predicted"/>
<keyword evidence="10" id="KW-0594">Phospholipid biosynthesis</keyword>
<dbReference type="AlphaFoldDB" id="A0A923IE45"/>
<organism evidence="15 16">
    <name type="scientific">Anaerofilum hominis</name>
    <dbReference type="NCBI Taxonomy" id="2763016"/>
    <lineage>
        <taxon>Bacteria</taxon>
        <taxon>Bacillati</taxon>
        <taxon>Bacillota</taxon>
        <taxon>Clostridia</taxon>
        <taxon>Eubacteriales</taxon>
        <taxon>Oscillospiraceae</taxon>
        <taxon>Anaerofilum</taxon>
    </lineage>
</organism>
<accession>A0A923IE45</accession>
<evidence type="ECO:0000256" key="6">
    <source>
        <dbReference type="ARBA" id="ARBA00022737"/>
    </source>
</evidence>
<evidence type="ECO:0000256" key="9">
    <source>
        <dbReference type="ARBA" id="ARBA00023136"/>
    </source>
</evidence>
<keyword evidence="8" id="KW-0443">Lipid metabolism</keyword>
<dbReference type="PANTHER" id="PTHR21248">
    <property type="entry name" value="CARDIOLIPIN SYNTHASE"/>
    <property type="match status" value="1"/>
</dbReference>
<gene>
    <name evidence="15" type="primary">cls</name>
    <name evidence="15" type="ORF">H8S23_04730</name>
</gene>
<dbReference type="SMART" id="SM00155">
    <property type="entry name" value="PLDc"/>
    <property type="match status" value="2"/>
</dbReference>
<evidence type="ECO:0000256" key="10">
    <source>
        <dbReference type="ARBA" id="ARBA00023209"/>
    </source>
</evidence>
<evidence type="ECO:0000256" key="4">
    <source>
        <dbReference type="ARBA" id="ARBA00022679"/>
    </source>
</evidence>
<sequence length="469" mass="53725">MIILSVLVLVFVFEKDDLNPSYKVMWVIITVVLPITGAVMYLLWGNQRLSPKTARAFAEIEEQSARAMVPQPMLFEVLEKADVTLSRQAEYLYRNAAAPLYCDTACRYFPSGEEFFAYFLPELEKARRCIFMEYFILEPGKMWDATLEVLRRKAEEGVDVRVIWDGFGSLFTLPEDYEQTLRAYGIKAEVFNPLHLTSHISQYIFLNHRDHRKICVIDGEVGFTGGLNFADEYINAKDRCGYWKDTAFVLKGPAVYSLTVTFFKMWSFVRGEVPDYASYLPSRIHPTDGFVQPYADTPLDGENVSESAYLNIINRAQRYVYITSPYLVIDYELQSALSLAAKSGVDVRIVTPGIPDKPYVYILTRSYYRQLLLAGVRIYEYTPGFIHAKMYVSDDAVAVVGSANMDFRSLYLHFENCCAFYGGEIVQDVRGDIESCFAAGREVTLDEVDATSWHRRLLQILFRFFAPLM</sequence>
<feature type="domain" description="PLD phosphodiesterase" evidence="14">
    <location>
        <begin position="382"/>
        <end position="409"/>
    </location>
</feature>
<dbReference type="InterPro" id="IPR022924">
    <property type="entry name" value="Cardiolipin_synthase"/>
</dbReference>
<dbReference type="PANTHER" id="PTHR21248:SF22">
    <property type="entry name" value="PHOSPHOLIPASE D"/>
    <property type="match status" value="1"/>
</dbReference>
<dbReference type="InterPro" id="IPR025202">
    <property type="entry name" value="PLD-like_dom"/>
</dbReference>
<evidence type="ECO:0000256" key="8">
    <source>
        <dbReference type="ARBA" id="ARBA00023098"/>
    </source>
</evidence>
<keyword evidence="4" id="KW-0808">Transferase</keyword>
<feature type="transmembrane region" description="Helical" evidence="13">
    <location>
        <begin position="24"/>
        <end position="44"/>
    </location>
</feature>
<dbReference type="PROSITE" id="PS50035">
    <property type="entry name" value="PLD"/>
    <property type="match status" value="2"/>
</dbReference>
<evidence type="ECO:0000256" key="11">
    <source>
        <dbReference type="ARBA" id="ARBA00023264"/>
    </source>
</evidence>
<evidence type="ECO:0000256" key="13">
    <source>
        <dbReference type="SAM" id="Phobius"/>
    </source>
</evidence>
<dbReference type="EC" id="2.7.8.-" evidence="12"/>
<protein>
    <recommendedName>
        <fullName evidence="12">Cardiolipin synthase</fullName>
        <ecNumber evidence="12">2.7.8.-</ecNumber>
    </recommendedName>
</protein>
<dbReference type="GO" id="GO:0005886">
    <property type="term" value="C:plasma membrane"/>
    <property type="evidence" value="ECO:0007669"/>
    <property type="project" value="UniProtKB-SubCell"/>
</dbReference>
<keyword evidence="6" id="KW-0677">Repeat</keyword>